<organism evidence="12 13">
    <name type="scientific">Cirrhinus molitorella</name>
    <name type="common">mud carp</name>
    <dbReference type="NCBI Taxonomy" id="172907"/>
    <lineage>
        <taxon>Eukaryota</taxon>
        <taxon>Metazoa</taxon>
        <taxon>Chordata</taxon>
        <taxon>Craniata</taxon>
        <taxon>Vertebrata</taxon>
        <taxon>Euteleostomi</taxon>
        <taxon>Actinopterygii</taxon>
        <taxon>Neopterygii</taxon>
        <taxon>Teleostei</taxon>
        <taxon>Ostariophysi</taxon>
        <taxon>Cypriniformes</taxon>
        <taxon>Cyprinidae</taxon>
        <taxon>Labeoninae</taxon>
        <taxon>Labeonini</taxon>
        <taxon>Cirrhinus</taxon>
    </lineage>
</organism>
<evidence type="ECO:0000256" key="2">
    <source>
        <dbReference type="ARBA" id="ARBA00006903"/>
    </source>
</evidence>
<dbReference type="FunFam" id="3.30.160.60:FF:000624">
    <property type="entry name" value="zinc finger protein 697"/>
    <property type="match status" value="1"/>
</dbReference>
<dbReference type="Proteomes" id="UP001187343">
    <property type="component" value="Unassembled WGS sequence"/>
</dbReference>
<dbReference type="Pfam" id="PF00096">
    <property type="entry name" value="zf-C2H2"/>
    <property type="match status" value="3"/>
</dbReference>
<feature type="compositionally biased region" description="Basic and acidic residues" evidence="10">
    <location>
        <begin position="1"/>
        <end position="27"/>
    </location>
</feature>
<dbReference type="Pfam" id="PF05334">
    <property type="entry name" value="DUF719"/>
    <property type="match status" value="1"/>
</dbReference>
<evidence type="ECO:0000256" key="3">
    <source>
        <dbReference type="ARBA" id="ARBA00022553"/>
    </source>
</evidence>
<keyword evidence="7" id="KW-0862">Zinc</keyword>
<comment type="subcellular location">
    <subcellularLocation>
        <location evidence="1">Nucleus</location>
    </subcellularLocation>
</comment>
<dbReference type="PROSITE" id="PS00028">
    <property type="entry name" value="ZINC_FINGER_C2H2_1"/>
    <property type="match status" value="3"/>
</dbReference>
<sequence>MGCQNDRKNSLLNEKTHEGKEGEIQRDKQRRKERAERERQAGTYTPSPFSSLLPPPVSGCAYLEPRIFTDKIPAAAAMLRCDPIKPDMSLTYPAYLIKSAPEAFGVVLSPSVVPTSTAHLYSPHYHQAHYSYMSPPHTHPLSQDVHHSQSEPVDLSVSKRSSVSSPSSSLASSSPRATPPSPYESCSPVSRPRPGSCSMTGSTSGSQTRQLTPPLALPIPPVLTPIVPVLSMLQPLPVLYPPPLHLSPSIMISPVTPEDPANYKQYPMMKSENPPDSYELLKPIKSEPHPEQAQDSHSQEITSPVITVPPSFEGNTHSVIVRPKVESPDPLKKRRIHRCDFNGCNKVYTKSSHLKAHRRTHTGEKPYKCMWEGCTWKFARSDELTRHFRKHTGVKPFQCPDCDRTFSRSDHLALHKKRHLLVAKSSGDVTIHSSTRPCCRRGASSSGRVAGARLSAELSTMSQDETVEDLITKSPPSLHPTDVDASDETGTIAAANTDEVPSVSQLSLDTSAPDLTNVTVEEHVTTKGIEEKQVHPSEEKPEGQMTECVDTVSLDPEATQEEAQGTEPLDESKSKGWSSWGSWGKSLLTTATSTVGQGLSSVKEKAGVALRIRQSSTCEEAEEAHEHCGTEMSEHIHSEEVHRGVLSTISSAVQNTGKSVITGGLDALEFIGKKTMNVLAESDPGFKKTKILMQRTVSLSQMLKEAKEKERERLSSQMVTEPTAHYGILFDDYQGLSHLEALEILSNESEGRVQEFLSTLEEEDLEVMKKALIAIKEIFITHEEEEPDAASEENAADGEEFVSVLTELLFELHVAATPDKLNKARIKAHDWVREVEQSQEDVKNVTEELKEESSTMCVAPEEEETKEVEKKEEGEEGENEENNAKDRNSDAVEKVYLSSVGSLAEVTARSIEQLHKVAELILHGQELEKPACQQASILVRLTSAMCKEVRCLARKFSDTLLTVGSRRKAEAVNPLVDSVMLEGCNSTTYIHNAFQLLLPVLQISHIQTSKPAAKPAPEPASTE</sequence>
<feature type="domain" description="C2H2-type" evidence="11">
    <location>
        <begin position="397"/>
        <end position="437"/>
    </location>
</feature>
<evidence type="ECO:0000256" key="1">
    <source>
        <dbReference type="ARBA" id="ARBA00004123"/>
    </source>
</evidence>
<evidence type="ECO:0000256" key="7">
    <source>
        <dbReference type="ARBA" id="ARBA00022833"/>
    </source>
</evidence>
<keyword evidence="3" id="KW-0597">Phosphoprotein</keyword>
<evidence type="ECO:0000256" key="8">
    <source>
        <dbReference type="ARBA" id="ARBA00023242"/>
    </source>
</evidence>
<dbReference type="PANTHER" id="PTHR12842:SF4">
    <property type="entry name" value="PROTEIN NOXP20"/>
    <property type="match status" value="1"/>
</dbReference>
<feature type="compositionally biased region" description="Low complexity" evidence="10">
    <location>
        <begin position="195"/>
        <end position="213"/>
    </location>
</feature>
<dbReference type="GO" id="GO:0008270">
    <property type="term" value="F:zinc ion binding"/>
    <property type="evidence" value="ECO:0007669"/>
    <property type="project" value="UniProtKB-KW"/>
</dbReference>
<feature type="region of interest" description="Disordered" evidence="10">
    <location>
        <begin position="848"/>
        <end position="890"/>
    </location>
</feature>
<dbReference type="InterPro" id="IPR036236">
    <property type="entry name" value="Znf_C2H2_sf"/>
</dbReference>
<gene>
    <name evidence="12" type="ORF">Q8A67_004554</name>
</gene>
<dbReference type="PANTHER" id="PTHR12842">
    <property type="entry name" value="FI01459P"/>
    <property type="match status" value="1"/>
</dbReference>
<feature type="region of interest" description="Disordered" evidence="10">
    <location>
        <begin position="132"/>
        <end position="213"/>
    </location>
</feature>
<keyword evidence="13" id="KW-1185">Reference proteome</keyword>
<keyword evidence="4" id="KW-0479">Metal-binding</keyword>
<dbReference type="InterPro" id="IPR013087">
    <property type="entry name" value="Znf_C2H2_type"/>
</dbReference>
<reference evidence="12" key="1">
    <citation type="submission" date="2023-08" db="EMBL/GenBank/DDBJ databases">
        <title>Chromosome-level Genome Assembly of mud carp (Cirrhinus molitorella).</title>
        <authorList>
            <person name="Liu H."/>
        </authorList>
    </citation>
    <scope>NUCLEOTIDE SEQUENCE</scope>
    <source>
        <strain evidence="12">Prfri</strain>
        <tissue evidence="12">Muscle</tissue>
    </source>
</reference>
<evidence type="ECO:0000313" key="13">
    <source>
        <dbReference type="Proteomes" id="UP001187343"/>
    </source>
</evidence>
<proteinExistence type="inferred from homology"/>
<dbReference type="FunFam" id="3.30.160.60:FF:000018">
    <property type="entry name" value="Krueppel-like factor 15"/>
    <property type="match status" value="1"/>
</dbReference>
<dbReference type="Gene3D" id="3.30.160.60">
    <property type="entry name" value="Classic Zinc Finger"/>
    <property type="match status" value="3"/>
</dbReference>
<evidence type="ECO:0000256" key="10">
    <source>
        <dbReference type="SAM" id="MobiDB-lite"/>
    </source>
</evidence>
<keyword evidence="8" id="KW-0539">Nucleus</keyword>
<dbReference type="InterPro" id="IPR007998">
    <property type="entry name" value="DUF719"/>
</dbReference>
<comment type="caution">
    <text evidence="12">The sequence shown here is derived from an EMBL/GenBank/DDBJ whole genome shotgun (WGS) entry which is preliminary data.</text>
</comment>
<dbReference type="SUPFAM" id="SSF57667">
    <property type="entry name" value="beta-beta-alpha zinc fingers"/>
    <property type="match status" value="2"/>
</dbReference>
<protein>
    <recommendedName>
        <fullName evidence="11">C2H2-type domain-containing protein</fullName>
    </recommendedName>
</protein>
<evidence type="ECO:0000259" key="11">
    <source>
        <dbReference type="PROSITE" id="PS50157"/>
    </source>
</evidence>
<feature type="region of interest" description="Disordered" evidence="10">
    <location>
        <begin position="558"/>
        <end position="578"/>
    </location>
</feature>
<keyword evidence="6 9" id="KW-0863">Zinc-finger</keyword>
<evidence type="ECO:0000256" key="9">
    <source>
        <dbReference type="PROSITE-ProRule" id="PRU00042"/>
    </source>
</evidence>
<dbReference type="FunFam" id="3.30.160.60:FF:000021">
    <property type="entry name" value="Basic krueppel-like factor 3"/>
    <property type="match status" value="1"/>
</dbReference>
<dbReference type="PROSITE" id="PS50157">
    <property type="entry name" value="ZINC_FINGER_C2H2_2"/>
    <property type="match status" value="3"/>
</dbReference>
<dbReference type="GO" id="GO:0005634">
    <property type="term" value="C:nucleus"/>
    <property type="evidence" value="ECO:0007669"/>
    <property type="project" value="UniProtKB-SubCell"/>
</dbReference>
<feature type="region of interest" description="Disordered" evidence="10">
    <location>
        <begin position="1"/>
        <end position="51"/>
    </location>
</feature>
<name>A0AA88TUX6_9TELE</name>
<dbReference type="CDD" id="cd21577">
    <property type="entry name" value="KLF3_N"/>
    <property type="match status" value="1"/>
</dbReference>
<evidence type="ECO:0000256" key="6">
    <source>
        <dbReference type="ARBA" id="ARBA00022771"/>
    </source>
</evidence>
<comment type="similarity">
    <text evidence="2">Belongs to the FAM114 family.</text>
</comment>
<dbReference type="SMART" id="SM00355">
    <property type="entry name" value="ZnF_C2H2"/>
    <property type="match status" value="3"/>
</dbReference>
<accession>A0AA88TUX6</accession>
<dbReference type="EMBL" id="JAUYZG010000004">
    <property type="protein sequence ID" value="KAK2908717.1"/>
    <property type="molecule type" value="Genomic_DNA"/>
</dbReference>
<evidence type="ECO:0000256" key="4">
    <source>
        <dbReference type="ARBA" id="ARBA00022723"/>
    </source>
</evidence>
<feature type="compositionally biased region" description="Low complexity" evidence="10">
    <location>
        <begin position="155"/>
        <end position="176"/>
    </location>
</feature>
<feature type="domain" description="C2H2-type" evidence="11">
    <location>
        <begin position="337"/>
        <end position="366"/>
    </location>
</feature>
<evidence type="ECO:0000256" key="5">
    <source>
        <dbReference type="ARBA" id="ARBA00022737"/>
    </source>
</evidence>
<keyword evidence="5" id="KW-0677">Repeat</keyword>
<evidence type="ECO:0000313" key="12">
    <source>
        <dbReference type="EMBL" id="KAK2908717.1"/>
    </source>
</evidence>
<dbReference type="AlphaFoldDB" id="A0AA88TUX6"/>
<feature type="domain" description="C2H2-type" evidence="11">
    <location>
        <begin position="367"/>
        <end position="396"/>
    </location>
</feature>